<keyword evidence="4" id="KW-1185">Reference proteome</keyword>
<dbReference type="PANTHER" id="PTHR24111:SF0">
    <property type="entry name" value="LEUCINE-RICH REPEAT-CONTAINING PROTEIN"/>
    <property type="match status" value="1"/>
</dbReference>
<dbReference type="GeneID" id="7830891"/>
<evidence type="ECO:0008006" key="5">
    <source>
        <dbReference type="Google" id="ProtNLM"/>
    </source>
</evidence>
<accession>Q241N7</accession>
<dbReference type="Gene3D" id="3.80.10.10">
    <property type="entry name" value="Ribonuclease Inhibitor"/>
    <property type="match status" value="2"/>
</dbReference>
<dbReference type="KEGG" id="tet:TTHERM_00630530"/>
<dbReference type="HOGENOM" id="CLU_913615_0_0_1"/>
<dbReference type="EMBL" id="GG662532">
    <property type="protein sequence ID" value="EAS02533.2"/>
    <property type="molecule type" value="Genomic_DNA"/>
</dbReference>
<evidence type="ECO:0000256" key="2">
    <source>
        <dbReference type="SAM" id="MobiDB-lite"/>
    </source>
</evidence>
<dbReference type="PANTHER" id="PTHR24111">
    <property type="entry name" value="LEUCINE-RICH REPEAT-CONTAINING PROTEIN 34"/>
    <property type="match status" value="1"/>
</dbReference>
<dbReference type="Proteomes" id="UP000009168">
    <property type="component" value="Unassembled WGS sequence"/>
</dbReference>
<keyword evidence="1" id="KW-0677">Repeat</keyword>
<evidence type="ECO:0000256" key="1">
    <source>
        <dbReference type="ARBA" id="ARBA00022737"/>
    </source>
</evidence>
<dbReference type="InParanoid" id="Q241N7"/>
<dbReference type="AlphaFoldDB" id="Q241N7"/>
<dbReference type="SUPFAM" id="SSF52047">
    <property type="entry name" value="RNI-like"/>
    <property type="match status" value="1"/>
</dbReference>
<evidence type="ECO:0000313" key="3">
    <source>
        <dbReference type="EMBL" id="EAS02533.2"/>
    </source>
</evidence>
<protein>
    <recommendedName>
        <fullName evidence="5">Kinase domain protein</fullName>
    </recommendedName>
</protein>
<feature type="compositionally biased region" description="Polar residues" evidence="2">
    <location>
        <begin position="326"/>
        <end position="335"/>
    </location>
</feature>
<evidence type="ECO:0000313" key="4">
    <source>
        <dbReference type="Proteomes" id="UP000009168"/>
    </source>
</evidence>
<proteinExistence type="predicted"/>
<dbReference type="InterPro" id="IPR032675">
    <property type="entry name" value="LRR_dom_sf"/>
</dbReference>
<dbReference type="RefSeq" id="XP_001022778.2">
    <property type="nucleotide sequence ID" value="XM_001022778.2"/>
</dbReference>
<name>Q241N7_TETTS</name>
<dbReference type="InterPro" id="IPR052201">
    <property type="entry name" value="LRR-containing_regulator"/>
</dbReference>
<reference evidence="4" key="1">
    <citation type="journal article" date="2006" name="PLoS Biol.">
        <title>Macronuclear genome sequence of the ciliate Tetrahymena thermophila, a model eukaryote.</title>
        <authorList>
            <person name="Eisen J.A."/>
            <person name="Coyne R.S."/>
            <person name="Wu M."/>
            <person name="Wu D."/>
            <person name="Thiagarajan M."/>
            <person name="Wortman J.R."/>
            <person name="Badger J.H."/>
            <person name="Ren Q."/>
            <person name="Amedeo P."/>
            <person name="Jones K.M."/>
            <person name="Tallon L.J."/>
            <person name="Delcher A.L."/>
            <person name="Salzberg S.L."/>
            <person name="Silva J.C."/>
            <person name="Haas B.J."/>
            <person name="Majoros W.H."/>
            <person name="Farzad M."/>
            <person name="Carlton J.M."/>
            <person name="Smith R.K. Jr."/>
            <person name="Garg J."/>
            <person name="Pearlman R.E."/>
            <person name="Karrer K.M."/>
            <person name="Sun L."/>
            <person name="Manning G."/>
            <person name="Elde N.C."/>
            <person name="Turkewitz A.P."/>
            <person name="Asai D.J."/>
            <person name="Wilkes D.E."/>
            <person name="Wang Y."/>
            <person name="Cai H."/>
            <person name="Collins K."/>
            <person name="Stewart B.A."/>
            <person name="Lee S.R."/>
            <person name="Wilamowska K."/>
            <person name="Weinberg Z."/>
            <person name="Ruzzo W.L."/>
            <person name="Wloga D."/>
            <person name="Gaertig J."/>
            <person name="Frankel J."/>
            <person name="Tsao C.-C."/>
            <person name="Gorovsky M.A."/>
            <person name="Keeling P.J."/>
            <person name="Waller R.F."/>
            <person name="Patron N.J."/>
            <person name="Cherry J.M."/>
            <person name="Stover N.A."/>
            <person name="Krieger C.J."/>
            <person name="del Toro C."/>
            <person name="Ryder H.F."/>
            <person name="Williamson S.C."/>
            <person name="Barbeau R.A."/>
            <person name="Hamilton E.P."/>
            <person name="Orias E."/>
        </authorList>
    </citation>
    <scope>NUCLEOTIDE SEQUENCE [LARGE SCALE GENOMIC DNA]</scope>
    <source>
        <strain evidence="4">SB210</strain>
    </source>
</reference>
<organism evidence="3 4">
    <name type="scientific">Tetrahymena thermophila (strain SB210)</name>
    <dbReference type="NCBI Taxonomy" id="312017"/>
    <lineage>
        <taxon>Eukaryota</taxon>
        <taxon>Sar</taxon>
        <taxon>Alveolata</taxon>
        <taxon>Ciliophora</taxon>
        <taxon>Intramacronucleata</taxon>
        <taxon>Oligohymenophorea</taxon>
        <taxon>Hymenostomatida</taxon>
        <taxon>Tetrahymenina</taxon>
        <taxon>Tetrahymenidae</taxon>
        <taxon>Tetrahymena</taxon>
    </lineage>
</organism>
<sequence length="335" mass="38303">MGCVSAKSNCNSNENCPCKRRKMYFNEIVSVKEIFNLSNYTHFTLPLKCYIQPQCIKAMLGEVKWLKQLKEFTLDASNKDIGNEGFEMIAKSLSYFSHIQKLNLHLCFNFITDKYMSKFSKNMIHLKNLTHLNIDFWSNTIQDQGLIHFSEGLSQLTNLEELQLNLSNTSITHVGSNKLGEALKHLTKLSSLKLCIAQNQLKEEGVLQLSEAIKTLKSLKFLQIDLFDCNLKSIDQLTSSFKVTQNIQNINLNLGQNKLSNSDIRKLNEQLCKINSLEQIFLKLKNIEIDQTDDIVMLRAFPNLKQKEILTNTIDTDSDDDECETKSSSPQSSEN</sequence>
<gene>
    <name evidence="3" type="ORF">TTHERM_00630530</name>
</gene>
<feature type="region of interest" description="Disordered" evidence="2">
    <location>
        <begin position="315"/>
        <end position="335"/>
    </location>
</feature>
<dbReference type="OrthoDB" id="291766at2759"/>